<comment type="caution">
    <text evidence="1">The sequence shown here is derived from an EMBL/GenBank/DDBJ whole genome shotgun (WGS) entry which is preliminary data.</text>
</comment>
<proteinExistence type="predicted"/>
<gene>
    <name evidence="1" type="ORF">ACOLOM_LOCUS11039</name>
</gene>
<feature type="non-terminal residue" evidence="1">
    <location>
        <position position="1"/>
    </location>
</feature>
<keyword evidence="2" id="KW-1185">Reference proteome</keyword>
<evidence type="ECO:0000313" key="2">
    <source>
        <dbReference type="Proteomes" id="UP000789525"/>
    </source>
</evidence>
<accession>A0ACA9PR90</accession>
<organism evidence="1 2">
    <name type="scientific">Acaulospora colombiana</name>
    <dbReference type="NCBI Taxonomy" id="27376"/>
    <lineage>
        <taxon>Eukaryota</taxon>
        <taxon>Fungi</taxon>
        <taxon>Fungi incertae sedis</taxon>
        <taxon>Mucoromycota</taxon>
        <taxon>Glomeromycotina</taxon>
        <taxon>Glomeromycetes</taxon>
        <taxon>Diversisporales</taxon>
        <taxon>Acaulosporaceae</taxon>
        <taxon>Acaulospora</taxon>
    </lineage>
</organism>
<reference evidence="1" key="1">
    <citation type="submission" date="2021-06" db="EMBL/GenBank/DDBJ databases">
        <authorList>
            <person name="Kallberg Y."/>
            <person name="Tangrot J."/>
            <person name="Rosling A."/>
        </authorList>
    </citation>
    <scope>NUCLEOTIDE SEQUENCE</scope>
    <source>
        <strain evidence="1">CL356</strain>
    </source>
</reference>
<dbReference type="EMBL" id="CAJVPT010037909">
    <property type="protein sequence ID" value="CAG8718798.1"/>
    <property type="molecule type" value="Genomic_DNA"/>
</dbReference>
<evidence type="ECO:0000313" key="1">
    <source>
        <dbReference type="EMBL" id="CAG8718798.1"/>
    </source>
</evidence>
<name>A0ACA9PR90_9GLOM</name>
<sequence>EVPNEPRPQSLTQAPTSGPSGLFRAIDTEASAPAQATNLSGMRRAKPEARVQSNRARLVSLQESLVTIKAKLEEAKENIITKASPMPDDTIPSVKPPELARAEEAGAWMVELRHTIEGELKVLQTSVEDARSSWKANYEERISIEVKILETERAIVEKEMAQQPIIF</sequence>
<protein>
    <submittedName>
        <fullName evidence="1">3604_t:CDS:1</fullName>
    </submittedName>
</protein>
<dbReference type="Proteomes" id="UP000789525">
    <property type="component" value="Unassembled WGS sequence"/>
</dbReference>